<dbReference type="UniPathway" id="UPA00544"/>
<accession>A0A1I1LFQ7</accession>
<dbReference type="EMBL" id="FOLO01000016">
    <property type="protein sequence ID" value="SFC71997.1"/>
    <property type="molecule type" value="Genomic_DNA"/>
</dbReference>
<dbReference type="PANTHER" id="PTHR30605">
    <property type="entry name" value="ANHYDRO-N-ACETYLMURAMIC ACID KINASE"/>
    <property type="match status" value="1"/>
</dbReference>
<dbReference type="EC" id="2.7.1.170" evidence="1"/>
<feature type="binding site" evidence="1">
    <location>
        <begin position="21"/>
        <end position="28"/>
    </location>
    <ligand>
        <name>ATP</name>
        <dbReference type="ChEBI" id="CHEBI:30616"/>
    </ligand>
</feature>
<comment type="function">
    <text evidence="1">Catalyzes the specific phosphorylation of 1,6-anhydro-N-acetylmuramic acid (anhMurNAc) with the simultaneous cleavage of the 1,6-anhydro ring, generating MurNAc-6-P. Is required for the utilization of anhMurNAc either imported from the medium or derived from its own cell wall murein, and thus plays a role in cell wall recycling.</text>
</comment>
<comment type="pathway">
    <text evidence="1">Cell wall biogenesis; peptidoglycan recycling.</text>
</comment>
<keyword evidence="1" id="KW-0547">Nucleotide-binding</keyword>
<keyword evidence="1" id="KW-0808">Transferase</keyword>
<dbReference type="GO" id="GO:0009254">
    <property type="term" value="P:peptidoglycan turnover"/>
    <property type="evidence" value="ECO:0007669"/>
    <property type="project" value="UniProtKB-UniRule"/>
</dbReference>
<dbReference type="OrthoDB" id="9763949at2"/>
<dbReference type="InterPro" id="IPR043129">
    <property type="entry name" value="ATPase_NBD"/>
</dbReference>
<comment type="pathway">
    <text evidence="1">Amino-sugar metabolism; 1,6-anhydro-N-acetylmuramate degradation.</text>
</comment>
<evidence type="ECO:0000313" key="3">
    <source>
        <dbReference type="Proteomes" id="UP000198862"/>
    </source>
</evidence>
<dbReference type="STRING" id="1123010.SAMN02745724_02363"/>
<evidence type="ECO:0000313" key="2">
    <source>
        <dbReference type="EMBL" id="SFC71997.1"/>
    </source>
</evidence>
<gene>
    <name evidence="1" type="primary">anmK</name>
    <name evidence="2" type="ORF">SAMN02745724_02363</name>
</gene>
<dbReference type="RefSeq" id="WP_091983915.1">
    <property type="nucleotide sequence ID" value="NZ_FOLO01000016.1"/>
</dbReference>
<dbReference type="GO" id="GO:0005524">
    <property type="term" value="F:ATP binding"/>
    <property type="evidence" value="ECO:0007669"/>
    <property type="project" value="UniProtKB-UniRule"/>
</dbReference>
<dbReference type="Gene3D" id="3.30.420.40">
    <property type="match status" value="2"/>
</dbReference>
<dbReference type="AlphaFoldDB" id="A0A1I1LFQ7"/>
<dbReference type="Pfam" id="PF03702">
    <property type="entry name" value="AnmK"/>
    <property type="match status" value="1"/>
</dbReference>
<dbReference type="UniPathway" id="UPA00343"/>
<comment type="catalytic activity">
    <reaction evidence="1">
        <text>1,6-anhydro-N-acetyl-beta-muramate + ATP + H2O = N-acetyl-D-muramate 6-phosphate + ADP + H(+)</text>
        <dbReference type="Rhea" id="RHEA:24952"/>
        <dbReference type="ChEBI" id="CHEBI:15377"/>
        <dbReference type="ChEBI" id="CHEBI:15378"/>
        <dbReference type="ChEBI" id="CHEBI:30616"/>
        <dbReference type="ChEBI" id="CHEBI:58690"/>
        <dbReference type="ChEBI" id="CHEBI:58722"/>
        <dbReference type="ChEBI" id="CHEBI:456216"/>
        <dbReference type="EC" id="2.7.1.170"/>
    </reaction>
</comment>
<keyword evidence="1" id="KW-0119">Carbohydrate metabolism</keyword>
<dbReference type="GO" id="GO:0016301">
    <property type="term" value="F:kinase activity"/>
    <property type="evidence" value="ECO:0007669"/>
    <property type="project" value="UniProtKB-KW"/>
</dbReference>
<sequence>MKISNTTDTSLNQYYLGIMSGTSLDGIDVALVSISKNENKTIFIAGEEFSFDDDLRKKILMLCETQTTSLQNLGEITSELSLAYADAINLFLIKQKIDAKQIRALGCHGQTVFHQPAGNNAFSMQLVDGAKIAANTHITTVTDFRSMDIALGGQGAPLVPLFHQGLVEQVQAGVSESMVFLNIGGIANISVVNPTPLSGFDTGPGNVLLDSWIYKISGKRYDKNGELSKKGKCNEKLLNLLLSEPYFDLTAPKSTGRERFNLAWLESKLTLLNQKISDADVMATLIALTCEPIIKALIDYPPGQLLVCGGGTKNKALMEYLKNALAQWQVKVTDDVGISADYMEAMAFAWLAHRCINRLVGNEPQVTGAKRAEICGAITQILN</sequence>
<comment type="similarity">
    <text evidence="1">Belongs to the anhydro-N-acetylmuramic acid kinase family.</text>
</comment>
<dbReference type="NCBIfam" id="NF007139">
    <property type="entry name" value="PRK09585.1-3"/>
    <property type="match status" value="1"/>
</dbReference>
<evidence type="ECO:0000256" key="1">
    <source>
        <dbReference type="HAMAP-Rule" id="MF_01270"/>
    </source>
</evidence>
<dbReference type="HAMAP" id="MF_01270">
    <property type="entry name" value="AnhMurNAc_kinase"/>
    <property type="match status" value="1"/>
</dbReference>
<protein>
    <recommendedName>
        <fullName evidence="1">Anhydro-N-acetylmuramic acid kinase</fullName>
        <ecNumber evidence="1">2.7.1.170</ecNumber>
    </recommendedName>
    <alternativeName>
        <fullName evidence="1">AnhMurNAc kinase</fullName>
    </alternativeName>
</protein>
<dbReference type="GO" id="GO:0006040">
    <property type="term" value="P:amino sugar metabolic process"/>
    <property type="evidence" value="ECO:0007669"/>
    <property type="project" value="InterPro"/>
</dbReference>
<dbReference type="Proteomes" id="UP000198862">
    <property type="component" value="Unassembled WGS sequence"/>
</dbReference>
<dbReference type="InterPro" id="IPR005338">
    <property type="entry name" value="Anhydro_N_Ac-Mur_kinase"/>
</dbReference>
<keyword evidence="1 2" id="KW-0418">Kinase</keyword>
<dbReference type="SUPFAM" id="SSF53067">
    <property type="entry name" value="Actin-like ATPase domain"/>
    <property type="match status" value="1"/>
</dbReference>
<keyword evidence="1" id="KW-0067">ATP-binding</keyword>
<name>A0A1I1LFQ7_9GAMM</name>
<keyword evidence="3" id="KW-1185">Reference proteome</keyword>
<dbReference type="PANTHER" id="PTHR30605:SF0">
    <property type="entry name" value="ANHYDRO-N-ACETYLMURAMIC ACID KINASE"/>
    <property type="match status" value="1"/>
</dbReference>
<dbReference type="CDD" id="cd24050">
    <property type="entry name" value="ASKHA_NBD_ANMK"/>
    <property type="match status" value="1"/>
</dbReference>
<dbReference type="GO" id="GO:0097175">
    <property type="term" value="P:1,6-anhydro-N-acetyl-beta-muramic acid catabolic process"/>
    <property type="evidence" value="ECO:0007669"/>
    <property type="project" value="UniProtKB-UniRule"/>
</dbReference>
<organism evidence="2 3">
    <name type="scientific">Pseudoalteromonas denitrificans DSM 6059</name>
    <dbReference type="NCBI Taxonomy" id="1123010"/>
    <lineage>
        <taxon>Bacteria</taxon>
        <taxon>Pseudomonadati</taxon>
        <taxon>Pseudomonadota</taxon>
        <taxon>Gammaproteobacteria</taxon>
        <taxon>Alteromonadales</taxon>
        <taxon>Pseudoalteromonadaceae</taxon>
        <taxon>Pseudoalteromonas</taxon>
    </lineage>
</organism>
<reference evidence="2 3" key="1">
    <citation type="submission" date="2016-10" db="EMBL/GenBank/DDBJ databases">
        <authorList>
            <person name="de Groot N.N."/>
        </authorList>
    </citation>
    <scope>NUCLEOTIDE SEQUENCE [LARGE SCALE GENOMIC DNA]</scope>
    <source>
        <strain evidence="2 3">DSM 6059</strain>
    </source>
</reference>
<dbReference type="GO" id="GO:0016773">
    <property type="term" value="F:phosphotransferase activity, alcohol group as acceptor"/>
    <property type="evidence" value="ECO:0007669"/>
    <property type="project" value="UniProtKB-UniRule"/>
</dbReference>
<proteinExistence type="inferred from homology"/>